<feature type="transmembrane region" description="Helical" evidence="10">
    <location>
        <begin position="147"/>
        <end position="171"/>
    </location>
</feature>
<dbReference type="SUPFAM" id="SSF81321">
    <property type="entry name" value="Family A G protein-coupled receptor-like"/>
    <property type="match status" value="1"/>
</dbReference>
<dbReference type="AlphaFoldDB" id="A0ABD3WMA9"/>
<dbReference type="InterPro" id="IPR000276">
    <property type="entry name" value="GPCR_Rhodpsn"/>
</dbReference>
<dbReference type="PRINTS" id="PR00237">
    <property type="entry name" value="GPCRRHODOPSN"/>
</dbReference>
<evidence type="ECO:0000256" key="4">
    <source>
        <dbReference type="ARBA" id="ARBA00022989"/>
    </source>
</evidence>
<dbReference type="Pfam" id="PF00001">
    <property type="entry name" value="7tm_1"/>
    <property type="match status" value="1"/>
</dbReference>
<dbReference type="GO" id="GO:0005886">
    <property type="term" value="C:plasma membrane"/>
    <property type="evidence" value="ECO:0007669"/>
    <property type="project" value="UniProtKB-SubCell"/>
</dbReference>
<dbReference type="InterPro" id="IPR050569">
    <property type="entry name" value="TAAR"/>
</dbReference>
<organism evidence="12 13">
    <name type="scientific">Sinanodonta woodiana</name>
    <name type="common">Chinese pond mussel</name>
    <name type="synonym">Anodonta woodiana</name>
    <dbReference type="NCBI Taxonomy" id="1069815"/>
    <lineage>
        <taxon>Eukaryota</taxon>
        <taxon>Metazoa</taxon>
        <taxon>Spiralia</taxon>
        <taxon>Lophotrochozoa</taxon>
        <taxon>Mollusca</taxon>
        <taxon>Bivalvia</taxon>
        <taxon>Autobranchia</taxon>
        <taxon>Heteroconchia</taxon>
        <taxon>Palaeoheterodonta</taxon>
        <taxon>Unionida</taxon>
        <taxon>Unionoidea</taxon>
        <taxon>Unionidae</taxon>
        <taxon>Unioninae</taxon>
        <taxon>Sinanodonta</taxon>
    </lineage>
</organism>
<evidence type="ECO:0000256" key="10">
    <source>
        <dbReference type="SAM" id="Phobius"/>
    </source>
</evidence>
<dbReference type="PANTHER" id="PTHR24249:SF372">
    <property type="entry name" value="G-PROTEIN COUPLED RECEPTORS FAMILY 1 PROFILE DOMAIN-CONTAINING PROTEIN"/>
    <property type="match status" value="1"/>
</dbReference>
<evidence type="ECO:0000256" key="1">
    <source>
        <dbReference type="ARBA" id="ARBA00004651"/>
    </source>
</evidence>
<name>A0ABD3WMA9_SINWO</name>
<sequence length="456" mass="51727">MFINYSTISSNDTYDSNQDSGVRHSAWNVHSYICLSLAVLLVPFIMCSNIMVVISVYKFKRLQMPTNFFVTSLAVTDLVTACALPFFIAIEIVDRKVVQALLCISPSRVVMTAGGVSIIILAIIAYDRHTAVMNPLEYIRLMTKKKVLILVVMTWLYCGLIVWIPVIWGWYDTEEFIYGHCSSEIINRKARICFIGAVFTPSCLVILVCYARIFKVARHHARAIAAVEASLRENLEMQFIKKDTKYAKTIAVVIGVFIFLWLPHQIFMLVECIDAKFKNHWVQTYLSLLAIFNSGLNPWVYSYRNSEFRAAYRKIIDSWKCKKSSSNINEDRRTSIISDISSMANIRLSRASSRVIASDIIYVLSRQIGQERMQEALSRRLSTNDAAISVVCSLPDILQMYEQNNQQELLRQTIKEESDCDSDYGTGEAIGGVLGEDNDEQMAVANIQVKNQETTA</sequence>
<dbReference type="SMART" id="SM01381">
    <property type="entry name" value="7TM_GPCR_Srsx"/>
    <property type="match status" value="1"/>
</dbReference>
<evidence type="ECO:0000256" key="2">
    <source>
        <dbReference type="ARBA" id="ARBA00022475"/>
    </source>
</evidence>
<accession>A0ABD3WMA9</accession>
<feature type="transmembrane region" description="Helical" evidence="10">
    <location>
        <begin position="29"/>
        <end position="56"/>
    </location>
</feature>
<keyword evidence="13" id="KW-1185">Reference proteome</keyword>
<evidence type="ECO:0000256" key="8">
    <source>
        <dbReference type="ARBA" id="ARBA00023224"/>
    </source>
</evidence>
<reference evidence="12 13" key="1">
    <citation type="submission" date="2024-11" db="EMBL/GenBank/DDBJ databases">
        <title>Chromosome-level genome assembly of the freshwater bivalve Anodonta woodiana.</title>
        <authorList>
            <person name="Chen X."/>
        </authorList>
    </citation>
    <scope>NUCLEOTIDE SEQUENCE [LARGE SCALE GENOMIC DNA]</scope>
    <source>
        <strain evidence="12">MN2024</strain>
        <tissue evidence="12">Gills</tissue>
    </source>
</reference>
<gene>
    <name evidence="12" type="ORF">ACJMK2_037593</name>
</gene>
<keyword evidence="3 9" id="KW-0812">Transmembrane</keyword>
<evidence type="ECO:0000256" key="3">
    <source>
        <dbReference type="ARBA" id="ARBA00022692"/>
    </source>
</evidence>
<evidence type="ECO:0000256" key="7">
    <source>
        <dbReference type="ARBA" id="ARBA00023170"/>
    </source>
</evidence>
<evidence type="ECO:0000256" key="9">
    <source>
        <dbReference type="RuleBase" id="RU000688"/>
    </source>
</evidence>
<keyword evidence="5 9" id="KW-0297">G-protein coupled receptor</keyword>
<keyword evidence="8 9" id="KW-0807">Transducer</keyword>
<comment type="caution">
    <text evidence="12">The sequence shown here is derived from an EMBL/GenBank/DDBJ whole genome shotgun (WGS) entry which is preliminary data.</text>
</comment>
<dbReference type="PROSITE" id="PS00237">
    <property type="entry name" value="G_PROTEIN_RECEP_F1_1"/>
    <property type="match status" value="1"/>
</dbReference>
<comment type="similarity">
    <text evidence="9">Belongs to the G-protein coupled receptor 1 family.</text>
</comment>
<keyword evidence="6 10" id="KW-0472">Membrane</keyword>
<feature type="transmembrane region" description="Helical" evidence="10">
    <location>
        <begin position="68"/>
        <end position="89"/>
    </location>
</feature>
<evidence type="ECO:0000313" key="13">
    <source>
        <dbReference type="Proteomes" id="UP001634394"/>
    </source>
</evidence>
<evidence type="ECO:0000259" key="11">
    <source>
        <dbReference type="PROSITE" id="PS50262"/>
    </source>
</evidence>
<comment type="subcellular location">
    <subcellularLocation>
        <location evidence="1">Cell membrane</location>
        <topology evidence="1">Multi-pass membrane protein</topology>
    </subcellularLocation>
</comment>
<dbReference type="PANTHER" id="PTHR24249">
    <property type="entry name" value="HISTAMINE RECEPTOR-RELATED G-PROTEIN COUPLED RECEPTOR"/>
    <property type="match status" value="1"/>
</dbReference>
<keyword evidence="4 10" id="KW-1133">Transmembrane helix</keyword>
<evidence type="ECO:0000313" key="12">
    <source>
        <dbReference type="EMBL" id="KAL3874605.1"/>
    </source>
</evidence>
<dbReference type="InterPro" id="IPR017452">
    <property type="entry name" value="GPCR_Rhodpsn_7TM"/>
</dbReference>
<keyword evidence="7 9" id="KW-0675">Receptor</keyword>
<feature type="transmembrane region" description="Helical" evidence="10">
    <location>
        <begin position="246"/>
        <end position="264"/>
    </location>
</feature>
<dbReference type="GO" id="GO:0004930">
    <property type="term" value="F:G protein-coupled receptor activity"/>
    <property type="evidence" value="ECO:0007669"/>
    <property type="project" value="UniProtKB-KW"/>
</dbReference>
<feature type="transmembrane region" description="Helical" evidence="10">
    <location>
        <begin position="191"/>
        <end position="213"/>
    </location>
</feature>
<dbReference type="Proteomes" id="UP001634394">
    <property type="component" value="Unassembled WGS sequence"/>
</dbReference>
<feature type="transmembrane region" description="Helical" evidence="10">
    <location>
        <begin position="284"/>
        <end position="303"/>
    </location>
</feature>
<evidence type="ECO:0000256" key="5">
    <source>
        <dbReference type="ARBA" id="ARBA00023040"/>
    </source>
</evidence>
<dbReference type="PROSITE" id="PS50262">
    <property type="entry name" value="G_PROTEIN_RECEP_F1_2"/>
    <property type="match status" value="1"/>
</dbReference>
<dbReference type="Gene3D" id="1.20.1070.10">
    <property type="entry name" value="Rhodopsin 7-helix transmembrane proteins"/>
    <property type="match status" value="1"/>
</dbReference>
<proteinExistence type="inferred from homology"/>
<feature type="transmembrane region" description="Helical" evidence="10">
    <location>
        <begin position="109"/>
        <end position="126"/>
    </location>
</feature>
<evidence type="ECO:0000256" key="6">
    <source>
        <dbReference type="ARBA" id="ARBA00023136"/>
    </source>
</evidence>
<keyword evidence="2" id="KW-1003">Cell membrane</keyword>
<feature type="domain" description="G-protein coupled receptors family 1 profile" evidence="11">
    <location>
        <begin position="48"/>
        <end position="301"/>
    </location>
</feature>
<protein>
    <recommendedName>
        <fullName evidence="11">G-protein coupled receptors family 1 profile domain-containing protein</fullName>
    </recommendedName>
</protein>
<dbReference type="EMBL" id="JBJQND010000006">
    <property type="protein sequence ID" value="KAL3874605.1"/>
    <property type="molecule type" value="Genomic_DNA"/>
</dbReference>